<comment type="function">
    <text evidence="7">Component of the Mediator complex, a coactivator involved in the regulated transcription of nearly all RNA polymerase II-dependent genes. Mediator functions as a bridge to convey information from gene-specific regulatory proteins to the basal RNA polymerase II transcription machinery. Mediator is recruited to promoters by direct interactions with regulatory proteins and serves as a scaffold for the assembly of a functional preinitiation complex with RNA polymerase II and the general transcription factors.</text>
</comment>
<evidence type="ECO:0000256" key="1">
    <source>
        <dbReference type="ARBA" id="ARBA00004123"/>
    </source>
</evidence>
<dbReference type="OMA" id="NRIHCWN"/>
<dbReference type="GO" id="GO:0000978">
    <property type="term" value="F:RNA polymerase II cis-regulatory region sequence-specific DNA binding"/>
    <property type="evidence" value="ECO:0007669"/>
    <property type="project" value="TreeGrafter"/>
</dbReference>
<feature type="compositionally biased region" description="Polar residues" evidence="9">
    <location>
        <begin position="205"/>
        <end position="223"/>
    </location>
</feature>
<gene>
    <name evidence="7" type="primary">MED8</name>
    <name evidence="10" type="ORF">pdam_00006135</name>
</gene>
<comment type="similarity">
    <text evidence="2 7">Belongs to the Mediator complex subunit 8 family.</text>
</comment>
<evidence type="ECO:0000256" key="4">
    <source>
        <dbReference type="ARBA" id="ARBA00023159"/>
    </source>
</evidence>
<comment type="subunit">
    <text evidence="7">Component of the Mediator complex.</text>
</comment>
<evidence type="ECO:0000256" key="9">
    <source>
        <dbReference type="SAM" id="MobiDB-lite"/>
    </source>
</evidence>
<evidence type="ECO:0000256" key="7">
    <source>
        <dbReference type="RuleBase" id="RU364144"/>
    </source>
</evidence>
<dbReference type="EMBL" id="RCHS01003809">
    <property type="protein sequence ID" value="RMX39511.1"/>
    <property type="molecule type" value="Genomic_DNA"/>
</dbReference>
<reference evidence="10 11" key="1">
    <citation type="journal article" date="2018" name="Sci. Rep.">
        <title>Comparative analysis of the Pocillopora damicornis genome highlights role of immune system in coral evolution.</title>
        <authorList>
            <person name="Cunning R."/>
            <person name="Bay R.A."/>
            <person name="Gillette P."/>
            <person name="Baker A.C."/>
            <person name="Traylor-Knowles N."/>
        </authorList>
    </citation>
    <scope>NUCLEOTIDE SEQUENCE [LARGE SCALE GENOMIC DNA]</scope>
    <source>
        <strain evidence="10">RSMAS</strain>
        <tissue evidence="10">Whole animal</tissue>
    </source>
</reference>
<evidence type="ECO:0000256" key="3">
    <source>
        <dbReference type="ARBA" id="ARBA00023015"/>
    </source>
</evidence>
<keyword evidence="6 7" id="KW-0539">Nucleus</keyword>
<feature type="compositionally biased region" description="Polar residues" evidence="9">
    <location>
        <begin position="238"/>
        <end position="247"/>
    </location>
</feature>
<dbReference type="Pfam" id="PF10232">
    <property type="entry name" value="Med8"/>
    <property type="match status" value="1"/>
</dbReference>
<dbReference type="STRING" id="46731.A0A3M6TDV3"/>
<proteinExistence type="inferred from homology"/>
<dbReference type="GO" id="GO:0070847">
    <property type="term" value="C:core mediator complex"/>
    <property type="evidence" value="ECO:0007669"/>
    <property type="project" value="TreeGrafter"/>
</dbReference>
<dbReference type="InterPro" id="IPR019364">
    <property type="entry name" value="Mediatior_Med8_fun/met"/>
</dbReference>
<dbReference type="PANTHER" id="PTHR13074">
    <property type="entry name" value="MEDIATOR OF RNA POLYMERASE II TRANSCRIPTION SUBUNIT 8"/>
    <property type="match status" value="1"/>
</dbReference>
<dbReference type="GO" id="GO:0003712">
    <property type="term" value="F:transcription coregulator activity"/>
    <property type="evidence" value="ECO:0007669"/>
    <property type="project" value="InterPro"/>
</dbReference>
<keyword evidence="4 7" id="KW-0010">Activator</keyword>
<dbReference type="Proteomes" id="UP000275408">
    <property type="component" value="Unassembled WGS sequence"/>
</dbReference>
<evidence type="ECO:0000256" key="8">
    <source>
        <dbReference type="SAM" id="Coils"/>
    </source>
</evidence>
<dbReference type="Gene3D" id="1.20.58.1710">
    <property type="match status" value="1"/>
</dbReference>
<name>A0A3M6TDV3_POCDA</name>
<dbReference type="GO" id="GO:0016592">
    <property type="term" value="C:mediator complex"/>
    <property type="evidence" value="ECO:0007669"/>
    <property type="project" value="InterPro"/>
</dbReference>
<dbReference type="PANTHER" id="PTHR13074:SF9">
    <property type="entry name" value="MEDIATOR OF RNA POLYMERASE II TRANSCRIPTION SUBUNIT 8"/>
    <property type="match status" value="1"/>
</dbReference>
<evidence type="ECO:0000256" key="6">
    <source>
        <dbReference type="ARBA" id="ARBA00023242"/>
    </source>
</evidence>
<evidence type="ECO:0000256" key="2">
    <source>
        <dbReference type="ARBA" id="ARBA00005716"/>
    </source>
</evidence>
<feature type="coiled-coil region" evidence="8">
    <location>
        <begin position="11"/>
        <end position="38"/>
    </location>
</feature>
<evidence type="ECO:0000313" key="11">
    <source>
        <dbReference type="Proteomes" id="UP000275408"/>
    </source>
</evidence>
<keyword evidence="3 7" id="KW-0805">Transcription regulation</keyword>
<keyword evidence="5 7" id="KW-0804">Transcription</keyword>
<sequence length="247" mass="27381">MQDEKLLEVSLEAVSSRVQELKEAIQAFLMKLEHEQMNWPSVLDNYALLSGQVNTLTKLLKNDKTPPFRNLVLLPVLVQQETDPDIQKASEGRIHAFDHEVVPDYLRTKYAPEIEESEQKVETMATNIPPDEAQKQKDTLNELAENLFNLISSAREDWEGEQSAASRSSSVVNPDLNSLVSAVTFGRGLKPAKVTKGRGSKSDKAQSSWMSDKSTNKAPSSVKTDTKAAASVHPYSMPNRTTSRTGP</sequence>
<dbReference type="GO" id="GO:0006357">
    <property type="term" value="P:regulation of transcription by RNA polymerase II"/>
    <property type="evidence" value="ECO:0007669"/>
    <property type="project" value="InterPro"/>
</dbReference>
<comment type="caution">
    <text evidence="10">The sequence shown here is derived from an EMBL/GenBank/DDBJ whole genome shotgun (WGS) entry which is preliminary data.</text>
</comment>
<feature type="region of interest" description="Disordered" evidence="9">
    <location>
        <begin position="191"/>
        <end position="247"/>
    </location>
</feature>
<keyword evidence="11" id="KW-1185">Reference proteome</keyword>
<protein>
    <recommendedName>
        <fullName evidence="7">Mediator of RNA polymerase II transcription subunit 8</fullName>
    </recommendedName>
    <alternativeName>
        <fullName evidence="7">Mediator complex subunit 8</fullName>
    </alternativeName>
</protein>
<dbReference type="AlphaFoldDB" id="A0A3M6TDV3"/>
<evidence type="ECO:0000313" key="10">
    <source>
        <dbReference type="EMBL" id="RMX39511.1"/>
    </source>
</evidence>
<keyword evidence="8" id="KW-0175">Coiled coil</keyword>
<accession>A0A3M6TDV3</accession>
<evidence type="ECO:0000256" key="5">
    <source>
        <dbReference type="ARBA" id="ARBA00023163"/>
    </source>
</evidence>
<comment type="subcellular location">
    <subcellularLocation>
        <location evidence="1 7">Nucleus</location>
    </subcellularLocation>
</comment>
<dbReference type="OrthoDB" id="150687at2759"/>
<organism evidence="10 11">
    <name type="scientific">Pocillopora damicornis</name>
    <name type="common">Cauliflower coral</name>
    <name type="synonym">Millepora damicornis</name>
    <dbReference type="NCBI Taxonomy" id="46731"/>
    <lineage>
        <taxon>Eukaryota</taxon>
        <taxon>Metazoa</taxon>
        <taxon>Cnidaria</taxon>
        <taxon>Anthozoa</taxon>
        <taxon>Hexacorallia</taxon>
        <taxon>Scleractinia</taxon>
        <taxon>Astrocoeniina</taxon>
        <taxon>Pocilloporidae</taxon>
        <taxon>Pocillopora</taxon>
    </lineage>
</organism>